<name>A0A6L8WBK2_9PROT</name>
<evidence type="ECO:0000259" key="2">
    <source>
        <dbReference type="Pfam" id="PF01880"/>
    </source>
</evidence>
<evidence type="ECO:0000256" key="1">
    <source>
        <dbReference type="SAM" id="SignalP"/>
    </source>
</evidence>
<keyword evidence="4" id="KW-1185">Reference proteome</keyword>
<evidence type="ECO:0000313" key="4">
    <source>
        <dbReference type="Proteomes" id="UP000476030"/>
    </source>
</evidence>
<feature type="signal peptide" evidence="1">
    <location>
        <begin position="1"/>
        <end position="25"/>
    </location>
</feature>
<dbReference type="AlphaFoldDB" id="A0A6L8WBK2"/>
<accession>A0A6L8WBK2</accession>
<dbReference type="InterPro" id="IPR002742">
    <property type="entry name" value="Desulfoferrodoxin_Fe-bd_dom"/>
</dbReference>
<proteinExistence type="predicted"/>
<reference evidence="3 4" key="1">
    <citation type="submission" date="2019-12" db="EMBL/GenBank/DDBJ databases">
        <title>Snethiella sp. nov. sp. isolated from sea sand.</title>
        <authorList>
            <person name="Kim J."/>
            <person name="Jeong S.E."/>
            <person name="Jung H.S."/>
            <person name="Jeon C.O."/>
        </authorList>
    </citation>
    <scope>NUCLEOTIDE SEQUENCE [LARGE SCALE GENOMIC DNA]</scope>
    <source>
        <strain evidence="3 4">DP05</strain>
    </source>
</reference>
<dbReference type="Pfam" id="PF01880">
    <property type="entry name" value="Desulfoferrodox"/>
    <property type="match status" value="1"/>
</dbReference>
<dbReference type="SUPFAM" id="SSF49367">
    <property type="entry name" value="Superoxide reductase-like"/>
    <property type="match status" value="1"/>
</dbReference>
<dbReference type="Gene3D" id="2.60.40.730">
    <property type="entry name" value="SOR catalytic domain"/>
    <property type="match status" value="1"/>
</dbReference>
<dbReference type="GO" id="GO:0005506">
    <property type="term" value="F:iron ion binding"/>
    <property type="evidence" value="ECO:0007669"/>
    <property type="project" value="InterPro"/>
</dbReference>
<evidence type="ECO:0000313" key="3">
    <source>
        <dbReference type="EMBL" id="MZR32084.1"/>
    </source>
</evidence>
<feature type="domain" description="Desulfoferrodoxin ferrous iron-binding" evidence="2">
    <location>
        <begin position="53"/>
        <end position="134"/>
    </location>
</feature>
<organism evidence="3 4">
    <name type="scientific">Sneathiella litorea</name>
    <dbReference type="NCBI Taxonomy" id="2606216"/>
    <lineage>
        <taxon>Bacteria</taxon>
        <taxon>Pseudomonadati</taxon>
        <taxon>Pseudomonadota</taxon>
        <taxon>Alphaproteobacteria</taxon>
        <taxon>Sneathiellales</taxon>
        <taxon>Sneathiellaceae</taxon>
        <taxon>Sneathiella</taxon>
    </lineage>
</organism>
<sequence length="139" mass="15309">MQRRLFIKGLVGIAASLSSPGIAMAGGKLEPMQSRFAGSLFYTMEAPGRWAGKEAGHVPMIERSGNMIEVTTGHEMDGYTHYIVKHILLDENLDFVAETMFNPETDAPISTYDISGMTSVLYAVSLCNKHDAWLNRLVL</sequence>
<keyword evidence="1" id="KW-0732">Signal</keyword>
<dbReference type="GO" id="GO:0016491">
    <property type="term" value="F:oxidoreductase activity"/>
    <property type="evidence" value="ECO:0007669"/>
    <property type="project" value="InterPro"/>
</dbReference>
<feature type="chain" id="PRO_5027030260" description="Desulfoferrodoxin ferrous iron-binding domain-containing protein" evidence="1">
    <location>
        <begin position="26"/>
        <end position="139"/>
    </location>
</feature>
<dbReference type="RefSeq" id="WP_161316659.1">
    <property type="nucleotide sequence ID" value="NZ_WTUW01000009.1"/>
</dbReference>
<dbReference type="EMBL" id="WTUW01000009">
    <property type="protein sequence ID" value="MZR32084.1"/>
    <property type="molecule type" value="Genomic_DNA"/>
</dbReference>
<comment type="caution">
    <text evidence="3">The sequence shown here is derived from an EMBL/GenBank/DDBJ whole genome shotgun (WGS) entry which is preliminary data.</text>
</comment>
<protein>
    <recommendedName>
        <fullName evidence="2">Desulfoferrodoxin ferrous iron-binding domain-containing protein</fullName>
    </recommendedName>
</protein>
<dbReference type="InterPro" id="IPR036073">
    <property type="entry name" value="Desulfoferrodoxin_Fe-bd_dom_sf"/>
</dbReference>
<dbReference type="Proteomes" id="UP000476030">
    <property type="component" value="Unassembled WGS sequence"/>
</dbReference>
<gene>
    <name evidence="3" type="ORF">GQE98_15710</name>
</gene>